<dbReference type="EMBL" id="JAEQMY010000183">
    <property type="protein sequence ID" value="MBL0408310.1"/>
    <property type="molecule type" value="Genomic_DNA"/>
</dbReference>
<dbReference type="Gene3D" id="1.25.40.10">
    <property type="entry name" value="Tetratricopeptide repeat domain"/>
    <property type="match status" value="1"/>
</dbReference>
<dbReference type="AlphaFoldDB" id="A0A936ZIG8"/>
<evidence type="ECO:0000313" key="5">
    <source>
        <dbReference type="Proteomes" id="UP000605848"/>
    </source>
</evidence>
<evidence type="ECO:0000313" key="4">
    <source>
        <dbReference type="EMBL" id="MBL0408310.1"/>
    </source>
</evidence>
<dbReference type="SMART" id="SM00028">
    <property type="entry name" value="TPR"/>
    <property type="match status" value="3"/>
</dbReference>
<name>A0A936ZIG8_9HYPH</name>
<evidence type="ECO:0000256" key="3">
    <source>
        <dbReference type="PROSITE-ProRule" id="PRU00339"/>
    </source>
</evidence>
<comment type="caution">
    <text evidence="4">The sequence shown here is derived from an EMBL/GenBank/DDBJ whole genome shotgun (WGS) entry which is preliminary data.</text>
</comment>
<evidence type="ECO:0000256" key="2">
    <source>
        <dbReference type="ARBA" id="ARBA00022803"/>
    </source>
</evidence>
<proteinExistence type="predicted"/>
<dbReference type="PANTHER" id="PTHR44858">
    <property type="entry name" value="TETRATRICOPEPTIDE REPEAT PROTEIN 6"/>
    <property type="match status" value="1"/>
</dbReference>
<organism evidence="4 5">
    <name type="scientific">Microvirga aerilata</name>
    <dbReference type="NCBI Taxonomy" id="670292"/>
    <lineage>
        <taxon>Bacteria</taxon>
        <taxon>Pseudomonadati</taxon>
        <taxon>Pseudomonadota</taxon>
        <taxon>Alphaproteobacteria</taxon>
        <taxon>Hyphomicrobiales</taxon>
        <taxon>Methylobacteriaceae</taxon>
        <taxon>Microvirga</taxon>
    </lineage>
</organism>
<dbReference type="InterPro" id="IPR019734">
    <property type="entry name" value="TPR_rpt"/>
</dbReference>
<dbReference type="InterPro" id="IPR050498">
    <property type="entry name" value="Ycf3"/>
</dbReference>
<sequence length="171" mass="19047">MARSDRRLFGRGLIAGYAAVAIVAMPVTSHAVMIDNPTSEVTGDAEFLAAEQLVKEQRFEEALPLLKQVLARDPGNADAYNYLAFSQRKLGRLEEAFANYVRALDLDPDHMGAREYLGELYLQLGRRDKAEEQLSRLMVLCPLGCEARDDLARAISESRRNQPPEARDGLP</sequence>
<accession>A0A936ZIG8</accession>
<gene>
    <name evidence="4" type="ORF">JKG68_31000</name>
</gene>
<protein>
    <submittedName>
        <fullName evidence="4">Tetratricopeptide repeat protein</fullName>
    </submittedName>
</protein>
<dbReference type="RefSeq" id="WP_202066156.1">
    <property type="nucleotide sequence ID" value="NZ_JAEQMY010000183.1"/>
</dbReference>
<dbReference type="PROSITE" id="PS50293">
    <property type="entry name" value="TPR_REGION"/>
    <property type="match status" value="1"/>
</dbReference>
<dbReference type="PANTHER" id="PTHR44858:SF1">
    <property type="entry name" value="UDP-N-ACETYLGLUCOSAMINE--PEPTIDE N-ACETYLGLUCOSAMINYLTRANSFERASE SPINDLY-RELATED"/>
    <property type="match status" value="1"/>
</dbReference>
<dbReference type="SUPFAM" id="SSF48452">
    <property type="entry name" value="TPR-like"/>
    <property type="match status" value="1"/>
</dbReference>
<feature type="repeat" description="TPR" evidence="3">
    <location>
        <begin position="77"/>
        <end position="110"/>
    </location>
</feature>
<dbReference type="PROSITE" id="PS50005">
    <property type="entry name" value="TPR"/>
    <property type="match status" value="1"/>
</dbReference>
<dbReference type="Proteomes" id="UP000605848">
    <property type="component" value="Unassembled WGS sequence"/>
</dbReference>
<dbReference type="Pfam" id="PF14559">
    <property type="entry name" value="TPR_19"/>
    <property type="match status" value="1"/>
</dbReference>
<keyword evidence="2 3" id="KW-0802">TPR repeat</keyword>
<keyword evidence="1" id="KW-0677">Repeat</keyword>
<keyword evidence="5" id="KW-1185">Reference proteome</keyword>
<reference evidence="4" key="1">
    <citation type="submission" date="2021-01" db="EMBL/GenBank/DDBJ databases">
        <title>Microvirga sp.</title>
        <authorList>
            <person name="Kim M.K."/>
        </authorList>
    </citation>
    <scope>NUCLEOTIDE SEQUENCE</scope>
    <source>
        <strain evidence="4">5420S-16</strain>
    </source>
</reference>
<evidence type="ECO:0000256" key="1">
    <source>
        <dbReference type="ARBA" id="ARBA00022737"/>
    </source>
</evidence>
<dbReference type="InterPro" id="IPR011990">
    <property type="entry name" value="TPR-like_helical_dom_sf"/>
</dbReference>